<evidence type="ECO:0000256" key="1">
    <source>
        <dbReference type="ARBA" id="ARBA00004141"/>
    </source>
</evidence>
<evidence type="ECO:0000313" key="7">
    <source>
        <dbReference type="EMBL" id="EFO98523.1"/>
    </source>
</evidence>
<evidence type="ECO:0000313" key="8">
    <source>
        <dbReference type="Proteomes" id="UP000008281"/>
    </source>
</evidence>
<protein>
    <recommendedName>
        <fullName evidence="6">Serpentine receptor class gamma</fullName>
    </recommendedName>
</protein>
<feature type="transmembrane region" description="Helical" evidence="6">
    <location>
        <begin position="249"/>
        <end position="277"/>
    </location>
</feature>
<comment type="caution">
    <text evidence="6">Lacks conserved residue(s) required for the propagation of feature annotation.</text>
</comment>
<evidence type="ECO:0000256" key="4">
    <source>
        <dbReference type="ARBA" id="ARBA00022989"/>
    </source>
</evidence>
<name>E3MCV0_CAERE</name>
<dbReference type="Proteomes" id="UP000008281">
    <property type="component" value="Unassembled WGS sequence"/>
</dbReference>
<evidence type="ECO:0000256" key="6">
    <source>
        <dbReference type="RuleBase" id="RU280813"/>
    </source>
</evidence>
<keyword evidence="5 6" id="KW-0472">Membrane</keyword>
<keyword evidence="3 6" id="KW-0812">Transmembrane</keyword>
<feature type="transmembrane region" description="Helical" evidence="6">
    <location>
        <begin position="68"/>
        <end position="89"/>
    </location>
</feature>
<dbReference type="OMA" id="VYMQPTF"/>
<evidence type="ECO:0000256" key="3">
    <source>
        <dbReference type="ARBA" id="ARBA00022692"/>
    </source>
</evidence>
<dbReference type="EMBL" id="DS268435">
    <property type="protein sequence ID" value="EFO98523.1"/>
    <property type="molecule type" value="Genomic_DNA"/>
</dbReference>
<dbReference type="Pfam" id="PF02118">
    <property type="entry name" value="Srg"/>
    <property type="match status" value="1"/>
</dbReference>
<sequence length="372" mass="43203">MPDTIFRANISNEYDPIVFNCSSDYEKSTEIVKYILQIVYLIPGGLLNILIIRTILFKHWEIYGKNSFFMIYSTDCIISFVMISIDIVVRMFIYFTPLCPVLAPYFFEPLIVFKVIMIIINHSKASKSIIQIFLVLNRMSCVLYPLKYSLMWKKPVKLVIVSIFVIPFTTDWNLIISRVYMQPTFGGFYMEYIKKVSWIDYKSINYQAGQSRFQLFFISIALIFTVICTSITFYSLITLPKRIKNVEKSLSFATAYISMSFIVLAVFQILFAFFSSIFTTSAVFGYALLSYDILNVGFVFTCFQPETIAKSFSSPIILICVSRKLRCHVFGLQSKKPRVARVFSMTVSQIPKNSELQEERYRKSVVLERVNY</sequence>
<dbReference type="AlphaFoldDB" id="E3MCV0"/>
<keyword evidence="8" id="KW-1185">Reference proteome</keyword>
<proteinExistence type="inferred from homology"/>
<organism evidence="8">
    <name type="scientific">Caenorhabditis remanei</name>
    <name type="common">Caenorhabditis vulgaris</name>
    <dbReference type="NCBI Taxonomy" id="31234"/>
    <lineage>
        <taxon>Eukaryota</taxon>
        <taxon>Metazoa</taxon>
        <taxon>Ecdysozoa</taxon>
        <taxon>Nematoda</taxon>
        <taxon>Chromadorea</taxon>
        <taxon>Rhabditida</taxon>
        <taxon>Rhabditina</taxon>
        <taxon>Rhabditomorpha</taxon>
        <taxon>Rhabditoidea</taxon>
        <taxon>Rhabditidae</taxon>
        <taxon>Peloderinae</taxon>
        <taxon>Caenorhabditis</taxon>
    </lineage>
</organism>
<feature type="transmembrane region" description="Helical" evidence="6">
    <location>
        <begin position="158"/>
        <end position="181"/>
    </location>
</feature>
<dbReference type="InterPro" id="IPR000609">
    <property type="entry name" value="7TM_GPCR_serpentine_rcpt_Srg"/>
</dbReference>
<accession>E3MCV0</accession>
<dbReference type="PRINTS" id="PR00698">
    <property type="entry name" value="TMPROTEINSRG"/>
</dbReference>
<dbReference type="HOGENOM" id="CLU_061253_1_0_1"/>
<gene>
    <name evidence="7" type="primary">Cre-srg-11</name>
    <name evidence="7" type="ORF">CRE_20339</name>
</gene>
<comment type="subcellular location">
    <subcellularLocation>
        <location evidence="1">Membrane</location>
        <topology evidence="1">Multi-pass membrane protein</topology>
    </subcellularLocation>
</comment>
<feature type="transmembrane region" description="Helical" evidence="6">
    <location>
        <begin position="215"/>
        <end position="237"/>
    </location>
</feature>
<feature type="transmembrane region" description="Helical" evidence="6">
    <location>
        <begin position="101"/>
        <end position="122"/>
    </location>
</feature>
<feature type="transmembrane region" description="Helical" evidence="6">
    <location>
        <begin position="34"/>
        <end position="56"/>
    </location>
</feature>
<dbReference type="InterPro" id="IPR051119">
    <property type="entry name" value="Nematode_SR-like"/>
</dbReference>
<dbReference type="OrthoDB" id="5853002at2759"/>
<keyword evidence="4 6" id="KW-1133">Transmembrane helix</keyword>
<dbReference type="SUPFAM" id="SSF81321">
    <property type="entry name" value="Family A G protein-coupled receptor-like"/>
    <property type="match status" value="1"/>
</dbReference>
<comment type="similarity">
    <text evidence="2 6">Belongs to the nematode receptor-like protein srg family.</text>
</comment>
<dbReference type="GO" id="GO:0007606">
    <property type="term" value="P:sensory perception of chemical stimulus"/>
    <property type="evidence" value="ECO:0007669"/>
    <property type="project" value="UniProtKB-UniRule"/>
</dbReference>
<reference evidence="7" key="1">
    <citation type="submission" date="2007-07" db="EMBL/GenBank/DDBJ databases">
        <title>PCAP assembly of the Caenorhabditis remanei genome.</title>
        <authorList>
            <consortium name="The Caenorhabditis remanei Sequencing Consortium"/>
            <person name="Wilson R.K."/>
        </authorList>
    </citation>
    <scope>NUCLEOTIDE SEQUENCE [LARGE SCALE GENOMIC DNA]</scope>
    <source>
        <strain evidence="7">PB4641</strain>
    </source>
</reference>
<dbReference type="PANTHER" id="PTHR31627:SF12">
    <property type="entry name" value="SERPENTINE RECEPTOR CLASS GAMMA-11-RELATED"/>
    <property type="match status" value="1"/>
</dbReference>
<dbReference type="GO" id="GO:0004888">
    <property type="term" value="F:transmembrane signaling receptor activity"/>
    <property type="evidence" value="ECO:0007669"/>
    <property type="project" value="InterPro"/>
</dbReference>
<dbReference type="PANTHER" id="PTHR31627">
    <property type="entry name" value="SERPENTINE RECEPTOR CLASS GAMMA-RELATED"/>
    <property type="match status" value="1"/>
</dbReference>
<dbReference type="eggNOG" id="ENOG502TG1C">
    <property type="taxonomic scope" value="Eukaryota"/>
</dbReference>
<evidence type="ECO:0000256" key="5">
    <source>
        <dbReference type="ARBA" id="ARBA00023136"/>
    </source>
</evidence>
<dbReference type="GO" id="GO:0016020">
    <property type="term" value="C:membrane"/>
    <property type="evidence" value="ECO:0007669"/>
    <property type="project" value="UniProtKB-SubCell"/>
</dbReference>
<feature type="transmembrane region" description="Helical" evidence="6">
    <location>
        <begin position="283"/>
        <end position="303"/>
    </location>
</feature>
<evidence type="ECO:0000256" key="2">
    <source>
        <dbReference type="ARBA" id="ARBA00005692"/>
    </source>
</evidence>
<feature type="transmembrane region" description="Helical" evidence="6">
    <location>
        <begin position="128"/>
        <end position="146"/>
    </location>
</feature>
<dbReference type="FunCoup" id="E3MCV0">
    <property type="interactions" value="1"/>
</dbReference>
<dbReference type="InParanoid" id="E3MCV0"/>